<accession>A0A1D6PBX2</accession>
<protein>
    <submittedName>
        <fullName evidence="1">Uncharacterized protein</fullName>
    </submittedName>
</protein>
<dbReference type="ExpressionAtlas" id="A0A1D6PBX2">
    <property type="expression patterns" value="baseline and differential"/>
</dbReference>
<dbReference type="InParanoid" id="A0A1D6PBX2"/>
<proteinExistence type="predicted"/>
<dbReference type="EMBL" id="CM000785">
    <property type="protein sequence ID" value="AQL07124.1"/>
    <property type="molecule type" value="Genomic_DNA"/>
</dbReference>
<dbReference type="PaxDb" id="4577-AC206265.3_FGP006"/>
<gene>
    <name evidence="1" type="ORF">ZEAMMB73_Zm00001d047616</name>
</gene>
<reference evidence="1" key="1">
    <citation type="submission" date="2015-12" db="EMBL/GenBank/DDBJ databases">
        <title>Update maize B73 reference genome by single molecule sequencing technologies.</title>
        <authorList>
            <consortium name="Maize Genome Sequencing Project"/>
            <person name="Ware D."/>
        </authorList>
    </citation>
    <scope>NUCLEOTIDE SEQUENCE</scope>
    <source>
        <tissue evidence="1">Seedling</tissue>
    </source>
</reference>
<organism evidence="1">
    <name type="scientific">Zea mays</name>
    <name type="common">Maize</name>
    <dbReference type="NCBI Taxonomy" id="4577"/>
    <lineage>
        <taxon>Eukaryota</taxon>
        <taxon>Viridiplantae</taxon>
        <taxon>Streptophyta</taxon>
        <taxon>Embryophyta</taxon>
        <taxon>Tracheophyta</taxon>
        <taxon>Spermatophyta</taxon>
        <taxon>Magnoliopsida</taxon>
        <taxon>Liliopsida</taxon>
        <taxon>Poales</taxon>
        <taxon>Poaceae</taxon>
        <taxon>PACMAD clade</taxon>
        <taxon>Panicoideae</taxon>
        <taxon>Andropogonodae</taxon>
        <taxon>Andropogoneae</taxon>
        <taxon>Tripsacinae</taxon>
        <taxon>Zea</taxon>
    </lineage>
</organism>
<sequence length="221" mass="22824">MEEDRVRTQASTAAAAARVERPVKLLLLLAPSHPTCTTPARRNLSKAAHLPAPGRGEAKVFMPNQAGAEAAGCVKRLIGTNPPVDDESGSDRSSPHELVPGSCAAIPHYLGATASLHHRAFSPAKCYGWQHPLGSGGLPAYVPATSPQGLALSRLREATPVRSDATLSHVDGQQHAWGHDASSAGGSVISQCPGAVPGVTQTQCKTAGTIEGGPVEMRGKE</sequence>
<name>A0A1D6PBX2_MAIZE</name>
<dbReference type="AlphaFoldDB" id="A0A1D6PBX2"/>
<evidence type="ECO:0000313" key="1">
    <source>
        <dbReference type="EMBL" id="AQL07124.1"/>
    </source>
</evidence>